<protein>
    <submittedName>
        <fullName evidence="1">Uncharacterized protein</fullName>
    </submittedName>
</protein>
<dbReference type="RefSeq" id="WP_185069784.1">
    <property type="nucleotide sequence ID" value="NZ_JACHMB010000001.1"/>
</dbReference>
<dbReference type="Proteomes" id="UP000579153">
    <property type="component" value="Unassembled WGS sequence"/>
</dbReference>
<comment type="caution">
    <text evidence="1">The sequence shown here is derived from an EMBL/GenBank/DDBJ whole genome shotgun (WGS) entry which is preliminary data.</text>
</comment>
<sequence length="88" mass="9729">MSATDSLVMEALRGLPPELGPVFVRELGYFVESLWANPERTETFGIVREFDMEAAVRVASGSPTAPLWLAFCESVRLTSVVLEMEHNA</sequence>
<proteinExistence type="predicted"/>
<accession>A0A7W9LA41</accession>
<evidence type="ECO:0000313" key="1">
    <source>
        <dbReference type="EMBL" id="MBB5776231.1"/>
    </source>
</evidence>
<dbReference type="EMBL" id="JACHMB010000001">
    <property type="protein sequence ID" value="MBB5776231.1"/>
    <property type="molecule type" value="Genomic_DNA"/>
</dbReference>
<evidence type="ECO:0000313" key="2">
    <source>
        <dbReference type="Proteomes" id="UP000579153"/>
    </source>
</evidence>
<dbReference type="AlphaFoldDB" id="A0A7W9LA41"/>
<gene>
    <name evidence="1" type="ORF">HD596_002987</name>
</gene>
<organism evidence="1 2">
    <name type="scientific">Nonomuraea jabiensis</name>
    <dbReference type="NCBI Taxonomy" id="882448"/>
    <lineage>
        <taxon>Bacteria</taxon>
        <taxon>Bacillati</taxon>
        <taxon>Actinomycetota</taxon>
        <taxon>Actinomycetes</taxon>
        <taxon>Streptosporangiales</taxon>
        <taxon>Streptosporangiaceae</taxon>
        <taxon>Nonomuraea</taxon>
    </lineage>
</organism>
<name>A0A7W9LA41_9ACTN</name>
<keyword evidence="2" id="KW-1185">Reference proteome</keyword>
<reference evidence="1 2" key="1">
    <citation type="submission" date="2020-08" db="EMBL/GenBank/DDBJ databases">
        <title>Sequencing the genomes of 1000 actinobacteria strains.</title>
        <authorList>
            <person name="Klenk H.-P."/>
        </authorList>
    </citation>
    <scope>NUCLEOTIDE SEQUENCE [LARGE SCALE GENOMIC DNA]</scope>
    <source>
        <strain evidence="1 2">DSM 45507</strain>
    </source>
</reference>